<dbReference type="AlphaFoldDB" id="A0A2B9P9I5"/>
<reference evidence="1 2" key="1">
    <citation type="submission" date="2017-09" db="EMBL/GenBank/DDBJ databases">
        <title>Large-scale bioinformatics analysis of Bacillus genomes uncovers conserved roles of natural products in bacterial physiology.</title>
        <authorList>
            <consortium name="Agbiome Team Llc"/>
            <person name="Bleich R.M."/>
            <person name="Grubbs K.J."/>
            <person name="Santa Maria K.C."/>
            <person name="Allen S.E."/>
            <person name="Farag S."/>
            <person name="Shank E.A."/>
            <person name="Bowers A."/>
        </authorList>
    </citation>
    <scope>NUCLEOTIDE SEQUENCE [LARGE SCALE GENOMIC DNA]</scope>
    <source>
        <strain evidence="1 2">AFS050027</strain>
    </source>
</reference>
<dbReference type="NCBIfam" id="NF005994">
    <property type="entry name" value="PRK08118.1"/>
    <property type="match status" value="1"/>
</dbReference>
<dbReference type="Proteomes" id="UP000223777">
    <property type="component" value="Unassembled WGS sequence"/>
</dbReference>
<dbReference type="PANTHER" id="PTHR37816">
    <property type="entry name" value="YALI0E33011P"/>
    <property type="match status" value="1"/>
</dbReference>
<sequence length="168" mass="19645">MKKIILIGSGGSGKSTLAKQLGNKLNIKVHHLDALFWKPNWEGVPKEEQRTVQNELVKGEKWIIDGNYGGTMAIRINAADTIIFLDIHRTICVYRAFKRIVQYRNKTRPDMGTGCEERFDLQFFKWIWEYSKSKRPAIITRLDQLKKDKRVIILKTPSEVQRFLKEVR</sequence>
<dbReference type="EMBL" id="NUIL01000041">
    <property type="protein sequence ID" value="PGO23540.1"/>
    <property type="molecule type" value="Genomic_DNA"/>
</dbReference>
<organism evidence="1 2">
    <name type="scientific">Bacillus cereus</name>
    <dbReference type="NCBI Taxonomy" id="1396"/>
    <lineage>
        <taxon>Bacteria</taxon>
        <taxon>Bacillati</taxon>
        <taxon>Bacillota</taxon>
        <taxon>Bacilli</taxon>
        <taxon>Bacillales</taxon>
        <taxon>Bacillaceae</taxon>
        <taxon>Bacillus</taxon>
        <taxon>Bacillus cereus group</taxon>
    </lineage>
</organism>
<dbReference type="SUPFAM" id="SSF52540">
    <property type="entry name" value="P-loop containing nucleoside triphosphate hydrolases"/>
    <property type="match status" value="1"/>
</dbReference>
<dbReference type="RefSeq" id="WP_098766691.1">
    <property type="nucleotide sequence ID" value="NZ_NUIL01000041.1"/>
</dbReference>
<dbReference type="InterPro" id="IPR027417">
    <property type="entry name" value="P-loop_NTPase"/>
</dbReference>
<proteinExistence type="predicted"/>
<dbReference type="InterPro" id="IPR052922">
    <property type="entry name" value="Cytidylate_Kinase-2"/>
</dbReference>
<gene>
    <name evidence="1" type="ORF">CN984_23520</name>
</gene>
<accession>A0A2B9P9I5</accession>
<comment type="caution">
    <text evidence="1">The sequence shown here is derived from an EMBL/GenBank/DDBJ whole genome shotgun (WGS) entry which is preliminary data.</text>
</comment>
<evidence type="ECO:0000313" key="1">
    <source>
        <dbReference type="EMBL" id="PGO23540.1"/>
    </source>
</evidence>
<dbReference type="Gene3D" id="3.40.50.300">
    <property type="entry name" value="P-loop containing nucleotide triphosphate hydrolases"/>
    <property type="match status" value="1"/>
</dbReference>
<name>A0A2B9P9I5_BACCE</name>
<evidence type="ECO:0000313" key="2">
    <source>
        <dbReference type="Proteomes" id="UP000223777"/>
    </source>
</evidence>
<protein>
    <submittedName>
        <fullName evidence="1">Topology modulation protein</fullName>
    </submittedName>
</protein>
<dbReference type="PANTHER" id="PTHR37816:SF3">
    <property type="entry name" value="MODULATES DNA TOPOLOGY"/>
    <property type="match status" value="1"/>
</dbReference>